<reference evidence="1 2" key="1">
    <citation type="submission" date="2016-07" db="EMBL/GenBank/DDBJ databases">
        <title>Draft genome of a psychrotolerant acidophile Acidithiobacillus ferrivorans strain YL15.</title>
        <authorList>
            <person name="Peng T."/>
            <person name="Ma L."/>
            <person name="Nan M."/>
            <person name="An N."/>
            <person name="Wang M."/>
            <person name="Qiu G."/>
            <person name="Zeng W."/>
        </authorList>
    </citation>
    <scope>NUCLEOTIDE SEQUENCE [LARGE SCALE GENOMIC DNA]</scope>
    <source>
        <strain evidence="1 2">YL15</strain>
    </source>
</reference>
<dbReference type="Proteomes" id="UP000093129">
    <property type="component" value="Unassembled WGS sequence"/>
</dbReference>
<dbReference type="SUPFAM" id="SSF47413">
    <property type="entry name" value="lambda repressor-like DNA-binding domains"/>
    <property type="match status" value="1"/>
</dbReference>
<dbReference type="AlphaFoldDB" id="A0A1B9BW93"/>
<dbReference type="NCBIfam" id="TIGR02684">
    <property type="entry name" value="dnstrm_HI1420"/>
    <property type="match status" value="1"/>
</dbReference>
<evidence type="ECO:0000313" key="1">
    <source>
        <dbReference type="EMBL" id="OCB01954.1"/>
    </source>
</evidence>
<gene>
    <name evidence="1" type="ORF">BBC27_01260</name>
</gene>
<dbReference type="InterPro" id="IPR010982">
    <property type="entry name" value="Lambda_DNA-bd_dom_sf"/>
</dbReference>
<comment type="caution">
    <text evidence="1">The sequence shown here is derived from an EMBL/GenBank/DDBJ whole genome shotgun (WGS) entry which is preliminary data.</text>
</comment>
<dbReference type="Pfam" id="PF21716">
    <property type="entry name" value="dnstrm_HI1420"/>
    <property type="match status" value="1"/>
</dbReference>
<evidence type="ECO:0000313" key="2">
    <source>
        <dbReference type="Proteomes" id="UP000093129"/>
    </source>
</evidence>
<name>A0A1B9BW93_9PROT</name>
<accession>A0A1B9BW93</accession>
<protein>
    <submittedName>
        <fullName evidence="1">Addiction module antitoxin</fullName>
    </submittedName>
</protein>
<dbReference type="EMBL" id="MASQ01000111">
    <property type="protein sequence ID" value="OCB01954.1"/>
    <property type="molecule type" value="Genomic_DNA"/>
</dbReference>
<dbReference type="InterPro" id="IPR014057">
    <property type="entry name" value="HI1420"/>
</dbReference>
<dbReference type="GO" id="GO:0003677">
    <property type="term" value="F:DNA binding"/>
    <property type="evidence" value="ECO:0007669"/>
    <property type="project" value="InterPro"/>
</dbReference>
<dbReference type="PANTHER" id="PTHR40275:SF1">
    <property type="entry name" value="SSL7038 PROTEIN"/>
    <property type="match status" value="1"/>
</dbReference>
<dbReference type="Gene3D" id="1.10.260.40">
    <property type="entry name" value="lambda repressor-like DNA-binding domains"/>
    <property type="match status" value="1"/>
</dbReference>
<proteinExistence type="predicted"/>
<dbReference type="PANTHER" id="PTHR40275">
    <property type="entry name" value="SSL7038 PROTEIN"/>
    <property type="match status" value="1"/>
</dbReference>
<sequence>MTEQQLTTFDPAEGLTSDEAIAVFMADAFESGDAGYIAHALGVVARAKGMAQIAGQTGLSREQLYRSFSERGNPTLKTTLAVMKALGIELTAKGRAA</sequence>
<organism evidence="1 2">
    <name type="scientific">Acidithiobacillus ferrivorans</name>
    <dbReference type="NCBI Taxonomy" id="160808"/>
    <lineage>
        <taxon>Bacteria</taxon>
        <taxon>Pseudomonadati</taxon>
        <taxon>Pseudomonadota</taxon>
        <taxon>Acidithiobacillia</taxon>
        <taxon>Acidithiobacillales</taxon>
        <taxon>Acidithiobacillaceae</taxon>
        <taxon>Acidithiobacillus</taxon>
    </lineage>
</organism>
<dbReference type="RefSeq" id="WP_014028562.1">
    <property type="nucleotide sequence ID" value="NZ_CCCS020000049.1"/>
</dbReference>